<name>A0A1F6BG65_9BACT</name>
<dbReference type="STRING" id="1798401.A2363_03545"/>
<dbReference type="InterPro" id="IPR013783">
    <property type="entry name" value="Ig-like_fold"/>
</dbReference>
<evidence type="ECO:0008006" key="3">
    <source>
        <dbReference type="Google" id="ProtNLM"/>
    </source>
</evidence>
<evidence type="ECO:0000313" key="2">
    <source>
        <dbReference type="Proteomes" id="UP000176186"/>
    </source>
</evidence>
<comment type="caution">
    <text evidence="1">The sequence shown here is derived from an EMBL/GenBank/DDBJ whole genome shotgun (WGS) entry which is preliminary data.</text>
</comment>
<dbReference type="EMBL" id="MFKE01000005">
    <property type="protein sequence ID" value="OGG35772.1"/>
    <property type="molecule type" value="Genomic_DNA"/>
</dbReference>
<proteinExistence type="predicted"/>
<dbReference type="Proteomes" id="UP000176186">
    <property type="component" value="Unassembled WGS sequence"/>
</dbReference>
<organism evidence="1 2">
    <name type="scientific">Candidatus Gottesmanbacteria bacterium RIFOXYB1_FULL_47_11</name>
    <dbReference type="NCBI Taxonomy" id="1798401"/>
    <lineage>
        <taxon>Bacteria</taxon>
        <taxon>Candidatus Gottesmaniibacteriota</taxon>
    </lineage>
</organism>
<accession>A0A1F6BG65</accession>
<evidence type="ECO:0000313" key="1">
    <source>
        <dbReference type="EMBL" id="OGG35772.1"/>
    </source>
</evidence>
<dbReference type="AlphaFoldDB" id="A0A1F6BG65"/>
<protein>
    <recommendedName>
        <fullName evidence="3">Bacterial Ig domain-containing protein</fullName>
    </recommendedName>
</protein>
<reference evidence="1 2" key="1">
    <citation type="journal article" date="2016" name="Nat. Commun.">
        <title>Thousands of microbial genomes shed light on interconnected biogeochemical processes in an aquifer system.</title>
        <authorList>
            <person name="Anantharaman K."/>
            <person name="Brown C.T."/>
            <person name="Hug L.A."/>
            <person name="Sharon I."/>
            <person name="Castelle C.J."/>
            <person name="Probst A.J."/>
            <person name="Thomas B.C."/>
            <person name="Singh A."/>
            <person name="Wilkins M.J."/>
            <person name="Karaoz U."/>
            <person name="Brodie E.L."/>
            <person name="Williams K.H."/>
            <person name="Hubbard S.S."/>
            <person name="Banfield J.F."/>
        </authorList>
    </citation>
    <scope>NUCLEOTIDE SEQUENCE [LARGE SCALE GENOMIC DNA]</scope>
</reference>
<dbReference type="Gene3D" id="2.60.40.10">
    <property type="entry name" value="Immunoglobulins"/>
    <property type="match status" value="1"/>
</dbReference>
<sequence>MNKDALLATLIGFGIGLLITGLLLAGPNFLKLFPPIKLPTISFSQQKKNAVTPTPTPPQFAVTIESPLPDSIESNEVLLVSGATSPGATVVIGGPTDETVVVVKDDGKFAGKVTLVEGKNDVVVTSYLNDKQATSAVITYYTEEEL</sequence>
<gene>
    <name evidence="1" type="ORF">A2363_03545</name>
</gene>